<organism evidence="3 4">
    <name type="scientific">Duganella lactea</name>
    <dbReference type="NCBI Taxonomy" id="2692173"/>
    <lineage>
        <taxon>Bacteria</taxon>
        <taxon>Pseudomonadati</taxon>
        <taxon>Pseudomonadota</taxon>
        <taxon>Betaproteobacteria</taxon>
        <taxon>Burkholderiales</taxon>
        <taxon>Oxalobacteraceae</taxon>
        <taxon>Telluria group</taxon>
        <taxon>Duganella</taxon>
    </lineage>
</organism>
<protein>
    <submittedName>
        <fullName evidence="3">Uncharacterized protein</fullName>
    </submittedName>
</protein>
<gene>
    <name evidence="3" type="ORF">GTP38_08435</name>
</gene>
<feature type="signal peptide" evidence="2">
    <location>
        <begin position="1"/>
        <end position="27"/>
    </location>
</feature>
<comment type="caution">
    <text evidence="3">The sequence shown here is derived from an EMBL/GenBank/DDBJ whole genome shotgun (WGS) entry which is preliminary data.</text>
</comment>
<sequence length="297" mass="32083">MWHEYRRFFTVIVFAATGIVPPVAALAATTFTLNPPADRTDAAAKGVASWCDRAAAATQGRVQCAAAGVHISDGDAAAALQAGKVDLISFSHKTDPRRYRISRIADLPLLGDFAETTSVAYQRVYEKTAQMAQEHKGYKVLAVFTQPPAFLFNGEDRRYLIGTAKDFKATPGHEKLRTAIMFKGGVANVSYVFALNQDKWNRLSAQDKAALDRISGVEAAAMLGRMLDAEAWKAYVAMQRAGVSFQSPSAAALAQHQKDVAAAEKAWIAQARSAGVKQPAAMLAAFRKGIFQQDDAE</sequence>
<dbReference type="InterPro" id="IPR038404">
    <property type="entry name" value="TRAP_DctP_sf"/>
</dbReference>
<accession>A0ABW9V6Q2</accession>
<feature type="chain" id="PRO_5045774590" evidence="2">
    <location>
        <begin position="28"/>
        <end position="297"/>
    </location>
</feature>
<reference evidence="3 4" key="1">
    <citation type="submission" date="2019-12" db="EMBL/GenBank/DDBJ databases">
        <title>Novel species isolated from a subtropical stream in China.</title>
        <authorList>
            <person name="Lu H."/>
        </authorList>
    </citation>
    <scope>NUCLEOTIDE SEQUENCE [LARGE SCALE GENOMIC DNA]</scope>
    <source>
        <strain evidence="3 4">FT94W</strain>
    </source>
</reference>
<dbReference type="Gene3D" id="3.40.190.170">
    <property type="entry name" value="Bacterial extracellular solute-binding protein, family 7"/>
    <property type="match status" value="2"/>
</dbReference>
<dbReference type="InterPro" id="IPR018389">
    <property type="entry name" value="DctP_fam"/>
</dbReference>
<dbReference type="Pfam" id="PF03480">
    <property type="entry name" value="DctP"/>
    <property type="match status" value="1"/>
</dbReference>
<evidence type="ECO:0000256" key="2">
    <source>
        <dbReference type="SAM" id="SignalP"/>
    </source>
</evidence>
<proteinExistence type="predicted"/>
<keyword evidence="1 2" id="KW-0732">Signal</keyword>
<dbReference type="RefSeq" id="WP_160989759.1">
    <property type="nucleotide sequence ID" value="NZ_WWCO01000005.1"/>
</dbReference>
<dbReference type="Proteomes" id="UP000449678">
    <property type="component" value="Unassembled WGS sequence"/>
</dbReference>
<dbReference type="PANTHER" id="PTHR33376:SF15">
    <property type="entry name" value="BLL6794 PROTEIN"/>
    <property type="match status" value="1"/>
</dbReference>
<dbReference type="PANTHER" id="PTHR33376">
    <property type="match status" value="1"/>
</dbReference>
<keyword evidence="4" id="KW-1185">Reference proteome</keyword>
<dbReference type="EMBL" id="WWCO01000005">
    <property type="protein sequence ID" value="MYM34362.1"/>
    <property type="molecule type" value="Genomic_DNA"/>
</dbReference>
<evidence type="ECO:0000313" key="3">
    <source>
        <dbReference type="EMBL" id="MYM34362.1"/>
    </source>
</evidence>
<name>A0ABW9V6Q2_9BURK</name>
<evidence type="ECO:0000256" key="1">
    <source>
        <dbReference type="ARBA" id="ARBA00022729"/>
    </source>
</evidence>
<evidence type="ECO:0000313" key="4">
    <source>
        <dbReference type="Proteomes" id="UP000449678"/>
    </source>
</evidence>